<feature type="transmembrane region" description="Helical" evidence="1">
    <location>
        <begin position="117"/>
        <end position="148"/>
    </location>
</feature>
<accession>A0A812DK47</accession>
<keyword evidence="1" id="KW-0472">Membrane</keyword>
<dbReference type="EMBL" id="CAHIKZ030003966">
    <property type="protein sequence ID" value="CAE1305848.1"/>
    <property type="molecule type" value="Genomic_DNA"/>
</dbReference>
<keyword evidence="1" id="KW-1133">Transmembrane helix</keyword>
<sequence length="152" mass="17562">MSPKPVNLVIPVDLSEADVYLRSKNELLSLLNFPSFTSFSYFFFLLPFFFLFFLFFFLFFSFFSSSSFSKDRQPSLSLFPKVILNIFPSPVFCYSMYSQRQKLHFSPFPPIAFSNLSIFHSIVASGVPASFTLQKYAVNVVALALFMLSRWL</sequence>
<feature type="transmembrane region" description="Helical" evidence="1">
    <location>
        <begin position="39"/>
        <end position="63"/>
    </location>
</feature>
<proteinExistence type="predicted"/>
<name>A0A812DK47_ACAPH</name>
<keyword evidence="3" id="KW-1185">Reference proteome</keyword>
<evidence type="ECO:0000313" key="3">
    <source>
        <dbReference type="Proteomes" id="UP000597762"/>
    </source>
</evidence>
<evidence type="ECO:0000256" key="1">
    <source>
        <dbReference type="SAM" id="Phobius"/>
    </source>
</evidence>
<feature type="transmembrane region" description="Helical" evidence="1">
    <location>
        <begin position="75"/>
        <end position="97"/>
    </location>
</feature>
<protein>
    <submittedName>
        <fullName evidence="2">Uncharacterized protein</fullName>
    </submittedName>
</protein>
<gene>
    <name evidence="2" type="ORF">SPHA_58190</name>
</gene>
<reference evidence="2" key="1">
    <citation type="submission" date="2021-01" db="EMBL/GenBank/DDBJ databases">
        <authorList>
            <person name="Li R."/>
            <person name="Bekaert M."/>
        </authorList>
    </citation>
    <scope>NUCLEOTIDE SEQUENCE</scope>
    <source>
        <strain evidence="2">Farmed</strain>
    </source>
</reference>
<comment type="caution">
    <text evidence="2">The sequence shown here is derived from an EMBL/GenBank/DDBJ whole genome shotgun (WGS) entry which is preliminary data.</text>
</comment>
<organism evidence="2 3">
    <name type="scientific">Acanthosepion pharaonis</name>
    <name type="common">Pharaoh cuttlefish</name>
    <name type="synonym">Sepia pharaonis</name>
    <dbReference type="NCBI Taxonomy" id="158019"/>
    <lineage>
        <taxon>Eukaryota</taxon>
        <taxon>Metazoa</taxon>
        <taxon>Spiralia</taxon>
        <taxon>Lophotrochozoa</taxon>
        <taxon>Mollusca</taxon>
        <taxon>Cephalopoda</taxon>
        <taxon>Coleoidea</taxon>
        <taxon>Decapodiformes</taxon>
        <taxon>Sepiida</taxon>
        <taxon>Sepiina</taxon>
        <taxon>Sepiidae</taxon>
        <taxon>Acanthosepion</taxon>
    </lineage>
</organism>
<dbReference type="AlphaFoldDB" id="A0A812DK47"/>
<dbReference type="Proteomes" id="UP000597762">
    <property type="component" value="Unassembled WGS sequence"/>
</dbReference>
<keyword evidence="1" id="KW-0812">Transmembrane</keyword>
<evidence type="ECO:0000313" key="2">
    <source>
        <dbReference type="EMBL" id="CAE1305848.1"/>
    </source>
</evidence>